<dbReference type="OrthoDB" id="9945888at2"/>
<accession>N1ZYV1</accession>
<protein>
    <submittedName>
        <fullName evidence="1">Uncharacterized protein</fullName>
    </submittedName>
</protein>
<dbReference type="AlphaFoldDB" id="N1ZYV1"/>
<name>N1ZYV1_9FIRM</name>
<comment type="caution">
    <text evidence="1">The sequence shown here is derived from an EMBL/GenBank/DDBJ whole genome shotgun (WGS) entry which is preliminary data.</text>
</comment>
<reference evidence="1 2" key="1">
    <citation type="journal article" date="2014" name="Genome Announc.">
        <title>Draft genome sequences of the altered schaedler flora, a defined bacterial community from gnotobiotic mice.</title>
        <authorList>
            <person name="Wannemuehler M.J."/>
            <person name="Overstreet A.M."/>
            <person name="Ward D.V."/>
            <person name="Phillips G.J."/>
        </authorList>
    </citation>
    <scope>NUCLEOTIDE SEQUENCE [LARGE SCALE GENOMIC DNA]</scope>
    <source>
        <strain evidence="1 2">ASF492</strain>
    </source>
</reference>
<sequence>MSNKIRVYENRYWLLNDDVYELHFTQFYDDEIILKFIQDKEDSENYIYVSDLLNVEHDEEFAKSIEDAMKQFEDVIVDHIKEKIDYYDEMLAKFLEKK</sequence>
<proteinExistence type="predicted"/>
<keyword evidence="2" id="KW-1185">Reference proteome</keyword>
<evidence type="ECO:0000313" key="2">
    <source>
        <dbReference type="Proteomes" id="UP000012589"/>
    </source>
</evidence>
<dbReference type="eggNOG" id="ENOG502ZR25">
    <property type="taxonomic scope" value="Bacteria"/>
</dbReference>
<gene>
    <name evidence="1" type="ORF">C823_04654</name>
</gene>
<dbReference type="EMBL" id="AQFT01000136">
    <property type="protein sequence ID" value="EMZ21081.1"/>
    <property type="molecule type" value="Genomic_DNA"/>
</dbReference>
<dbReference type="STRING" id="1235802.C823_04654"/>
<dbReference type="HOGENOM" id="CLU_2329528_0_0_9"/>
<dbReference type="PATRIC" id="fig|1235802.3.peg.4918"/>
<organism evidence="1 2">
    <name type="scientific">Eubacterium plexicaudatum ASF492</name>
    <dbReference type="NCBI Taxonomy" id="1235802"/>
    <lineage>
        <taxon>Bacteria</taxon>
        <taxon>Bacillati</taxon>
        <taxon>Bacillota</taxon>
        <taxon>Clostridia</taxon>
        <taxon>Eubacteriales</taxon>
        <taxon>Eubacteriaceae</taxon>
        <taxon>Eubacterium</taxon>
    </lineage>
</organism>
<evidence type="ECO:0000313" key="1">
    <source>
        <dbReference type="EMBL" id="EMZ21081.1"/>
    </source>
</evidence>
<dbReference type="Proteomes" id="UP000012589">
    <property type="component" value="Unassembled WGS sequence"/>
</dbReference>